<evidence type="ECO:0000313" key="6">
    <source>
        <dbReference type="EMBL" id="TCD16239.1"/>
    </source>
</evidence>
<evidence type="ECO:0000259" key="5">
    <source>
        <dbReference type="PROSITE" id="PS50110"/>
    </source>
</evidence>
<dbReference type="PANTHER" id="PTHR44591">
    <property type="entry name" value="STRESS RESPONSE REGULATOR PROTEIN 1"/>
    <property type="match status" value="1"/>
</dbReference>
<evidence type="ECO:0000313" key="7">
    <source>
        <dbReference type="Proteomes" id="UP000291301"/>
    </source>
</evidence>
<protein>
    <submittedName>
        <fullName evidence="6">Response regulator</fullName>
    </submittedName>
</protein>
<evidence type="ECO:0000256" key="1">
    <source>
        <dbReference type="ARBA" id="ARBA00022553"/>
    </source>
</evidence>
<dbReference type="InterPro" id="IPR050595">
    <property type="entry name" value="Bact_response_regulator"/>
</dbReference>
<accession>A0A4R0PL66</accession>
<sequence>MSVLNVLRMMVIDDHISSRMVTVEALQAFGIKHISVAKDGREAFSKLVAEPVHLAISDLYMPDVDGFQLLKAVRAHPKIGKTGFIILTGRKDSNVVQTAVKLGVNNVISKPFTPDVLKKSIESVVGKLN</sequence>
<dbReference type="Gene3D" id="3.40.50.2300">
    <property type="match status" value="1"/>
</dbReference>
<dbReference type="SMART" id="SM00448">
    <property type="entry name" value="REC"/>
    <property type="match status" value="1"/>
</dbReference>
<feature type="modified residue" description="4-aspartylphosphate" evidence="4">
    <location>
        <position position="58"/>
    </location>
</feature>
<dbReference type="OrthoDB" id="9786548at2"/>
<reference evidence="6 7" key="1">
    <citation type="journal article" date="2015" name="Antonie Van Leeuwenhoek">
        <title>Oricola cellulosilytica gen. nov., sp. nov., a cellulose-degrading bacterium of the family Phyllobacteriaceae isolated from surface seashore water, and emended descriptions of Mesorhizobium loti and Phyllobacterium myrsinacearum.</title>
        <authorList>
            <person name="Hameed A."/>
            <person name="Shahina M."/>
            <person name="Lai W.A."/>
            <person name="Lin S.Y."/>
            <person name="Young L.S."/>
            <person name="Liu Y.C."/>
            <person name="Hsu Y.H."/>
            <person name="Young C.C."/>
        </authorList>
    </citation>
    <scope>NUCLEOTIDE SEQUENCE [LARGE SCALE GENOMIC DNA]</scope>
    <source>
        <strain evidence="6 7">KCTC 52183</strain>
    </source>
</reference>
<name>A0A4R0PL66_9HYPH</name>
<feature type="domain" description="Response regulatory" evidence="5">
    <location>
        <begin position="8"/>
        <end position="125"/>
    </location>
</feature>
<dbReference type="RefSeq" id="WP_131564931.1">
    <property type="nucleotide sequence ID" value="NZ_JAINFK010000001.1"/>
</dbReference>
<dbReference type="PANTHER" id="PTHR44591:SF3">
    <property type="entry name" value="RESPONSE REGULATORY DOMAIN-CONTAINING PROTEIN"/>
    <property type="match status" value="1"/>
</dbReference>
<evidence type="ECO:0000256" key="3">
    <source>
        <dbReference type="ARBA" id="ARBA00023163"/>
    </source>
</evidence>
<dbReference type="AlphaFoldDB" id="A0A4R0PL66"/>
<dbReference type="InterPro" id="IPR001789">
    <property type="entry name" value="Sig_transdc_resp-reg_receiver"/>
</dbReference>
<dbReference type="GO" id="GO:0000160">
    <property type="term" value="P:phosphorelay signal transduction system"/>
    <property type="evidence" value="ECO:0007669"/>
    <property type="project" value="InterPro"/>
</dbReference>
<comment type="caution">
    <text evidence="6">The sequence shown here is derived from an EMBL/GenBank/DDBJ whole genome shotgun (WGS) entry which is preliminary data.</text>
</comment>
<evidence type="ECO:0000256" key="2">
    <source>
        <dbReference type="ARBA" id="ARBA00023015"/>
    </source>
</evidence>
<proteinExistence type="predicted"/>
<evidence type="ECO:0000256" key="4">
    <source>
        <dbReference type="PROSITE-ProRule" id="PRU00169"/>
    </source>
</evidence>
<dbReference type="Proteomes" id="UP000291301">
    <property type="component" value="Unassembled WGS sequence"/>
</dbReference>
<keyword evidence="7" id="KW-1185">Reference proteome</keyword>
<gene>
    <name evidence="6" type="ORF">E0D97_02065</name>
</gene>
<dbReference type="PROSITE" id="PS50110">
    <property type="entry name" value="RESPONSE_REGULATORY"/>
    <property type="match status" value="1"/>
</dbReference>
<keyword evidence="1 4" id="KW-0597">Phosphoprotein</keyword>
<dbReference type="SUPFAM" id="SSF52172">
    <property type="entry name" value="CheY-like"/>
    <property type="match status" value="1"/>
</dbReference>
<dbReference type="EMBL" id="SJST01000001">
    <property type="protein sequence ID" value="TCD16239.1"/>
    <property type="molecule type" value="Genomic_DNA"/>
</dbReference>
<organism evidence="6 7">
    <name type="scientific">Oricola cellulosilytica</name>
    <dbReference type="NCBI Taxonomy" id="1429082"/>
    <lineage>
        <taxon>Bacteria</taxon>
        <taxon>Pseudomonadati</taxon>
        <taxon>Pseudomonadota</taxon>
        <taxon>Alphaproteobacteria</taxon>
        <taxon>Hyphomicrobiales</taxon>
        <taxon>Ahrensiaceae</taxon>
        <taxon>Oricola</taxon>
    </lineage>
</organism>
<dbReference type="Pfam" id="PF00072">
    <property type="entry name" value="Response_reg"/>
    <property type="match status" value="1"/>
</dbReference>
<dbReference type="InterPro" id="IPR011006">
    <property type="entry name" value="CheY-like_superfamily"/>
</dbReference>
<keyword evidence="3" id="KW-0804">Transcription</keyword>
<keyword evidence="2" id="KW-0805">Transcription regulation</keyword>